<gene>
    <name evidence="1" type="ORF">EVB02_02775</name>
</gene>
<comment type="caution">
    <text evidence="1">The sequence shown here is derived from an EMBL/GenBank/DDBJ whole genome shotgun (WGS) entry which is preliminary data.</text>
</comment>
<protein>
    <submittedName>
        <fullName evidence="1">Uncharacterized protein</fullName>
    </submittedName>
</protein>
<dbReference type="AlphaFoldDB" id="A0A520LLC9"/>
<name>A0A520LLC9_9GAMM</name>
<sequence length="142" mass="15383">MSINSLLIFSIVVVLSGCTSQIGGNLGTGASNPVNKDIDVDARKSFADIPVSRSDSIDISRSLLFNSGETWLGQAVIKSSQSAEVAFDYYVNEMPTYGWVLVTSVQSKVSVLNYEKGNRFASVQIDEADITVTVSYRDMAEN</sequence>
<accession>A0A520LLC9</accession>
<evidence type="ECO:0000313" key="2">
    <source>
        <dbReference type="Proteomes" id="UP000318148"/>
    </source>
</evidence>
<proteinExistence type="predicted"/>
<reference evidence="1 2" key="1">
    <citation type="submission" date="2019-02" db="EMBL/GenBank/DDBJ databases">
        <title>Prokaryotic population dynamics and viral predation in marine succession experiment using metagenomics: the confinement effect.</title>
        <authorList>
            <person name="Haro-Moreno J.M."/>
            <person name="Rodriguez-Valera F."/>
            <person name="Lopez-Perez M."/>
        </authorList>
    </citation>
    <scope>NUCLEOTIDE SEQUENCE [LARGE SCALE GENOMIC DNA]</scope>
    <source>
        <strain evidence="1">MED-G169</strain>
    </source>
</reference>
<dbReference type="EMBL" id="SHBO01000030">
    <property type="protein sequence ID" value="RZO06161.1"/>
    <property type="molecule type" value="Genomic_DNA"/>
</dbReference>
<evidence type="ECO:0000313" key="1">
    <source>
        <dbReference type="EMBL" id="RZO06161.1"/>
    </source>
</evidence>
<organism evidence="1 2">
    <name type="scientific">SAR92 clade bacterium</name>
    <dbReference type="NCBI Taxonomy" id="2315479"/>
    <lineage>
        <taxon>Bacteria</taxon>
        <taxon>Pseudomonadati</taxon>
        <taxon>Pseudomonadota</taxon>
        <taxon>Gammaproteobacteria</taxon>
        <taxon>Cellvibrionales</taxon>
        <taxon>Porticoccaceae</taxon>
        <taxon>SAR92 clade</taxon>
    </lineage>
</organism>
<dbReference type="Proteomes" id="UP000318148">
    <property type="component" value="Unassembled WGS sequence"/>
</dbReference>